<feature type="transmembrane region" description="Helical" evidence="6">
    <location>
        <begin position="36"/>
        <end position="56"/>
    </location>
</feature>
<evidence type="ECO:0000256" key="3">
    <source>
        <dbReference type="ARBA" id="ARBA00022692"/>
    </source>
</evidence>
<sequence>MEFLVGYLFIFFAKVADVTLATIRMIMVVKGRRVQAAFIGFVEIIIYILAIGKVLAELDNPFNVLAYALGFASGNYLGIYVEEKMALGTIIVQVITHGNAMPLVEIFREQGFGVTVVEGYGREGMQHLLSITIQRKNLSKVYRIIDNYDKKAFVTVTDARSIRGGYFTQLKRR</sequence>
<comment type="similarity">
    <text evidence="6">Belongs to the UPF0316 family.</text>
</comment>
<dbReference type="Pfam" id="PF18955">
    <property type="entry name" value="DUF5698"/>
    <property type="match status" value="1"/>
</dbReference>
<dbReference type="RefSeq" id="WP_090549665.1">
    <property type="nucleotide sequence ID" value="NZ_FNFP01000001.1"/>
</dbReference>
<dbReference type="InterPro" id="IPR022930">
    <property type="entry name" value="UPF0316"/>
</dbReference>
<evidence type="ECO:0000313" key="9">
    <source>
        <dbReference type="EMBL" id="SDJ98359.1"/>
    </source>
</evidence>
<evidence type="ECO:0000256" key="6">
    <source>
        <dbReference type="HAMAP-Rule" id="MF_01515"/>
    </source>
</evidence>
<keyword evidence="10" id="KW-1185">Reference proteome</keyword>
<evidence type="ECO:0000256" key="1">
    <source>
        <dbReference type="ARBA" id="ARBA00004651"/>
    </source>
</evidence>
<evidence type="ECO:0000256" key="4">
    <source>
        <dbReference type="ARBA" id="ARBA00022989"/>
    </source>
</evidence>
<dbReference type="AlphaFoldDB" id="A0A1G8Y668"/>
<evidence type="ECO:0000256" key="2">
    <source>
        <dbReference type="ARBA" id="ARBA00022475"/>
    </source>
</evidence>
<gene>
    <name evidence="9" type="ORF">SAMN05660472_00439</name>
</gene>
<evidence type="ECO:0000256" key="5">
    <source>
        <dbReference type="ARBA" id="ARBA00023136"/>
    </source>
</evidence>
<evidence type="ECO:0000259" key="7">
    <source>
        <dbReference type="Pfam" id="PF10035"/>
    </source>
</evidence>
<accession>A0A1G8Y668</accession>
<dbReference type="STRING" id="393762.SAMN05660472_00439"/>
<dbReference type="NCBIfam" id="NF003194">
    <property type="entry name" value="PRK04164.1-5"/>
    <property type="match status" value="1"/>
</dbReference>
<protein>
    <recommendedName>
        <fullName evidence="6">UPF0316 protein SAMN05660472_00439</fullName>
    </recommendedName>
</protein>
<dbReference type="CDD" id="cd16381">
    <property type="entry name" value="YitT_C_like_1"/>
    <property type="match status" value="1"/>
</dbReference>
<dbReference type="OrthoDB" id="48231at2"/>
<dbReference type="EMBL" id="FNFP01000001">
    <property type="protein sequence ID" value="SDJ98359.1"/>
    <property type="molecule type" value="Genomic_DNA"/>
</dbReference>
<reference evidence="9 10" key="1">
    <citation type="submission" date="2016-10" db="EMBL/GenBank/DDBJ databases">
        <authorList>
            <person name="de Groot N.N."/>
        </authorList>
    </citation>
    <scope>NUCLEOTIDE SEQUENCE [LARGE SCALE GENOMIC DNA]</scope>
    <source>
        <strain evidence="9 10">DSM 18346</strain>
    </source>
</reference>
<name>A0A1G8Y668_9FIRM</name>
<dbReference type="PANTHER" id="PTHR40060">
    <property type="entry name" value="UPF0316 PROTEIN YEBE"/>
    <property type="match status" value="1"/>
</dbReference>
<feature type="transmembrane region" description="Helical" evidence="6">
    <location>
        <begin position="62"/>
        <end position="81"/>
    </location>
</feature>
<evidence type="ECO:0000259" key="8">
    <source>
        <dbReference type="Pfam" id="PF18955"/>
    </source>
</evidence>
<dbReference type="InterPro" id="IPR019264">
    <property type="entry name" value="DUF2179"/>
</dbReference>
<dbReference type="GO" id="GO:0005886">
    <property type="term" value="C:plasma membrane"/>
    <property type="evidence" value="ECO:0007669"/>
    <property type="project" value="UniProtKB-SubCell"/>
</dbReference>
<feature type="domain" description="DUF5698" evidence="8">
    <location>
        <begin position="22"/>
        <end position="79"/>
    </location>
</feature>
<organism evidence="9 10">
    <name type="scientific">Natronincola ferrireducens</name>
    <dbReference type="NCBI Taxonomy" id="393762"/>
    <lineage>
        <taxon>Bacteria</taxon>
        <taxon>Bacillati</taxon>
        <taxon>Bacillota</taxon>
        <taxon>Clostridia</taxon>
        <taxon>Peptostreptococcales</taxon>
        <taxon>Natronincolaceae</taxon>
        <taxon>Natronincola</taxon>
    </lineage>
</organism>
<feature type="domain" description="DUF2179" evidence="7">
    <location>
        <begin position="112"/>
        <end position="164"/>
    </location>
</feature>
<keyword evidence="2 6" id="KW-1003">Cell membrane</keyword>
<comment type="subcellular location">
    <subcellularLocation>
        <location evidence="1 6">Cell membrane</location>
        <topology evidence="1 6">Multi-pass membrane protein</topology>
    </subcellularLocation>
</comment>
<feature type="transmembrane region" description="Helical" evidence="6">
    <location>
        <begin position="6"/>
        <end position="29"/>
    </location>
</feature>
<dbReference type="Pfam" id="PF10035">
    <property type="entry name" value="DUF2179"/>
    <property type="match status" value="1"/>
</dbReference>
<keyword evidence="4 6" id="KW-1133">Transmembrane helix</keyword>
<dbReference type="InterPro" id="IPR044035">
    <property type="entry name" value="DUF5698"/>
</dbReference>
<dbReference type="PANTHER" id="PTHR40060:SF1">
    <property type="entry name" value="UPF0316 PROTEIN YEBE"/>
    <property type="match status" value="1"/>
</dbReference>
<dbReference type="Gene3D" id="3.30.70.120">
    <property type="match status" value="1"/>
</dbReference>
<proteinExistence type="inferred from homology"/>
<dbReference type="HAMAP" id="MF_01515">
    <property type="entry name" value="UPF0316"/>
    <property type="match status" value="1"/>
</dbReference>
<dbReference type="InterPro" id="IPR015867">
    <property type="entry name" value="N-reg_PII/ATP_PRibTrfase_C"/>
</dbReference>
<evidence type="ECO:0000313" key="10">
    <source>
        <dbReference type="Proteomes" id="UP000198718"/>
    </source>
</evidence>
<keyword evidence="5 6" id="KW-0472">Membrane</keyword>
<keyword evidence="3 6" id="KW-0812">Transmembrane</keyword>
<dbReference type="Proteomes" id="UP000198718">
    <property type="component" value="Unassembled WGS sequence"/>
</dbReference>
<dbReference type="NCBIfam" id="NF003191">
    <property type="entry name" value="PRK04164.1-2"/>
    <property type="match status" value="1"/>
</dbReference>